<reference evidence="5 6" key="1">
    <citation type="submission" date="2023-11" db="EMBL/GenBank/DDBJ databases">
        <title>Genome sequence of Microbacterium rhizosphaerae KACC 19337.</title>
        <authorList>
            <person name="Choi H."/>
            <person name="Kim S."/>
            <person name="Kim Y."/>
            <person name="Kwon S.-W."/>
            <person name="Heo J."/>
        </authorList>
    </citation>
    <scope>NUCLEOTIDE SEQUENCE [LARGE SCALE GENOMIC DNA]</scope>
    <source>
        <strain evidence="5 6">KACC 19337</strain>
    </source>
</reference>
<dbReference type="PANTHER" id="PTHR10353">
    <property type="entry name" value="GLYCOSYL HYDROLASE"/>
    <property type="match status" value="1"/>
</dbReference>
<gene>
    <name evidence="5" type="ORF">SM116_16625</name>
</gene>
<evidence type="ECO:0000256" key="3">
    <source>
        <dbReference type="ARBA" id="ARBA00023295"/>
    </source>
</evidence>
<name>A0ABZ0SKE1_9MICO</name>
<keyword evidence="3" id="KW-0326">Glycosidase</keyword>
<accession>A0ABZ0SKE1</accession>
<dbReference type="Gene3D" id="3.20.20.80">
    <property type="entry name" value="Glycosidases"/>
    <property type="match status" value="1"/>
</dbReference>
<proteinExistence type="inferred from homology"/>
<dbReference type="EMBL" id="CP139368">
    <property type="protein sequence ID" value="WPR89364.1"/>
    <property type="molecule type" value="Genomic_DNA"/>
</dbReference>
<dbReference type="InterPro" id="IPR017853">
    <property type="entry name" value="GH"/>
</dbReference>
<keyword evidence="6" id="KW-1185">Reference proteome</keyword>
<dbReference type="Pfam" id="PF00232">
    <property type="entry name" value="Glyco_hydro_1"/>
    <property type="match status" value="2"/>
</dbReference>
<evidence type="ECO:0000313" key="5">
    <source>
        <dbReference type="EMBL" id="WPR89364.1"/>
    </source>
</evidence>
<protein>
    <submittedName>
        <fullName evidence="5">Family 1 glycosylhydrolase</fullName>
    </submittedName>
</protein>
<organism evidence="5 6">
    <name type="scientific">Microbacterium rhizosphaerae</name>
    <dbReference type="NCBI Taxonomy" id="1678237"/>
    <lineage>
        <taxon>Bacteria</taxon>
        <taxon>Bacillati</taxon>
        <taxon>Actinomycetota</taxon>
        <taxon>Actinomycetes</taxon>
        <taxon>Micrococcales</taxon>
        <taxon>Microbacteriaceae</taxon>
        <taxon>Microbacterium</taxon>
    </lineage>
</organism>
<sequence length="497" mass="55470">MNYVRHCNYRRAGVQGQRRWCWVPVAPEPTKATDFKRVQSGRPGAAAAASRVGTRCPPAASHAVYLDSPWVLRLNEREERRMSDINRFLWGASTAPMQIEGNNLNSDWWRREAASPGMEPSGDACDSYHRYPEDIALLAESGLDTYRFGIEWSRIEPRPGQVSRAELAHYRRMIDTCLHAGVTPVVTVHHFSNPLWFADEGGWMGSNAVDRFTFFAETVAPILGDVPYLITMNEPNMLAQMMTIEQMMREGTFNAWQSPTVARDGDEEPVLNVSGLPAPTREHSERLIEAHRAARDVLSARTDARVGWSVANQVFEAVEGGEERLRYEREAREDVFLEAARSDDFLGVQAYSAQSVGPQGPIAHQPAEGNTLVGTPFRPDALGLALRHAWDVARVPLLVTENGIATGDDDRRIQYTAEALRGLFAAARDGVELLGYLHWTLLDNWEWGHWGPTFGLIGVDRVTFERSPKPSLEWLGRVARSQGALVDAGLATADQQR</sequence>
<evidence type="ECO:0000313" key="6">
    <source>
        <dbReference type="Proteomes" id="UP001323798"/>
    </source>
</evidence>
<dbReference type="PRINTS" id="PR00131">
    <property type="entry name" value="GLHYDRLASE1"/>
</dbReference>
<dbReference type="InterPro" id="IPR001360">
    <property type="entry name" value="Glyco_hydro_1"/>
</dbReference>
<comment type="similarity">
    <text evidence="1 4">Belongs to the glycosyl hydrolase 1 family.</text>
</comment>
<evidence type="ECO:0000256" key="1">
    <source>
        <dbReference type="ARBA" id="ARBA00010838"/>
    </source>
</evidence>
<dbReference type="Proteomes" id="UP001323798">
    <property type="component" value="Chromosome"/>
</dbReference>
<dbReference type="PANTHER" id="PTHR10353:SF36">
    <property type="entry name" value="LP05116P"/>
    <property type="match status" value="1"/>
</dbReference>
<evidence type="ECO:0000256" key="2">
    <source>
        <dbReference type="ARBA" id="ARBA00022801"/>
    </source>
</evidence>
<dbReference type="SUPFAM" id="SSF51445">
    <property type="entry name" value="(Trans)glycosidases"/>
    <property type="match status" value="1"/>
</dbReference>
<keyword evidence="2" id="KW-0378">Hydrolase</keyword>
<evidence type="ECO:0000256" key="4">
    <source>
        <dbReference type="RuleBase" id="RU003690"/>
    </source>
</evidence>
<dbReference type="RefSeq" id="WP_320942080.1">
    <property type="nucleotide sequence ID" value="NZ_CP139368.1"/>
</dbReference>